<comment type="subcellular location">
    <subcellularLocation>
        <location evidence="1">Cell membrane</location>
        <topology evidence="1">Single-pass membrane protein</topology>
    </subcellularLocation>
    <subcellularLocation>
        <location evidence="2">Endoplasmic reticulum membrane</location>
    </subcellularLocation>
</comment>
<reference evidence="14 15" key="1">
    <citation type="journal article" date="2020" name="IScience">
        <title>Genome Sequencing of the Endangered Kingdonia uniflora (Circaeasteraceae, Ranunculales) Reveals Potential Mechanisms of Evolutionary Specialization.</title>
        <authorList>
            <person name="Sun Y."/>
            <person name="Deng T."/>
            <person name="Zhang A."/>
            <person name="Moore M.J."/>
            <person name="Landis J.B."/>
            <person name="Lin N."/>
            <person name="Zhang H."/>
            <person name="Zhang X."/>
            <person name="Huang J."/>
            <person name="Zhang X."/>
            <person name="Sun H."/>
            <person name="Wang H."/>
        </authorList>
    </citation>
    <scope>NUCLEOTIDE SEQUENCE [LARGE SCALE GENOMIC DNA]</scope>
    <source>
        <strain evidence="14">TB1705</strain>
        <tissue evidence="14">Leaf</tissue>
    </source>
</reference>
<evidence type="ECO:0000256" key="11">
    <source>
        <dbReference type="SAM" id="MobiDB-lite"/>
    </source>
</evidence>
<dbReference type="EMBL" id="JACGCM010000375">
    <property type="protein sequence ID" value="KAF6173054.1"/>
    <property type="molecule type" value="Genomic_DNA"/>
</dbReference>
<dbReference type="InterPro" id="IPR045034">
    <property type="entry name" value="O-acyltransferase_WSD1-like"/>
</dbReference>
<evidence type="ECO:0000256" key="3">
    <source>
        <dbReference type="ARBA" id="ARBA00004771"/>
    </source>
</evidence>
<evidence type="ECO:0000256" key="5">
    <source>
        <dbReference type="ARBA" id="ARBA00022679"/>
    </source>
</evidence>
<comment type="similarity">
    <text evidence="8">In the N-terminal section; belongs to the long-chain O-acyltransferase family.</text>
</comment>
<comment type="catalytic activity">
    <reaction evidence="10">
        <text>an acyl-CoA + a 1,2-diacyl-sn-glycerol = a triacyl-sn-glycerol + CoA</text>
        <dbReference type="Rhea" id="RHEA:10868"/>
        <dbReference type="ChEBI" id="CHEBI:17815"/>
        <dbReference type="ChEBI" id="CHEBI:57287"/>
        <dbReference type="ChEBI" id="CHEBI:58342"/>
        <dbReference type="ChEBI" id="CHEBI:64615"/>
        <dbReference type="EC" id="2.3.1.20"/>
    </reaction>
</comment>
<dbReference type="GO" id="GO:0019432">
    <property type="term" value="P:triglyceride biosynthetic process"/>
    <property type="evidence" value="ECO:0007669"/>
    <property type="project" value="UniProtKB-UniPathway"/>
</dbReference>
<comment type="pathway">
    <text evidence="4">Lipid metabolism.</text>
</comment>
<evidence type="ECO:0000256" key="9">
    <source>
        <dbReference type="ARBA" id="ARBA00047604"/>
    </source>
</evidence>
<evidence type="ECO:0000256" key="4">
    <source>
        <dbReference type="ARBA" id="ARBA00005189"/>
    </source>
</evidence>
<comment type="pathway">
    <text evidence="3">Glycerolipid metabolism; triacylglycerol biosynthesis.</text>
</comment>
<feature type="domain" description="O-acyltransferase WSD1-like N-terminal" evidence="12">
    <location>
        <begin position="66"/>
        <end position="289"/>
    </location>
</feature>
<dbReference type="Gene3D" id="3.30.559.10">
    <property type="entry name" value="Chloramphenicol acetyltransferase-like domain"/>
    <property type="match status" value="1"/>
</dbReference>
<name>A0A7J7P1I6_9MAGN</name>
<evidence type="ECO:0000256" key="2">
    <source>
        <dbReference type="ARBA" id="ARBA00004586"/>
    </source>
</evidence>
<accession>A0A7J7P1I6</accession>
<dbReference type="GO" id="GO:0004144">
    <property type="term" value="F:diacylglycerol O-acyltransferase activity"/>
    <property type="evidence" value="ECO:0007669"/>
    <property type="project" value="UniProtKB-EC"/>
</dbReference>
<dbReference type="AlphaFoldDB" id="A0A7J7P1I6"/>
<dbReference type="OrthoDB" id="619536at2759"/>
<dbReference type="InterPro" id="IPR009721">
    <property type="entry name" value="O-acyltransferase_WSD1_C"/>
</dbReference>
<comment type="catalytic activity">
    <reaction evidence="9">
        <text>a long chain fatty alcohol + a fatty acyl-CoA = a long-chain alcohol wax ester + CoA</text>
        <dbReference type="Rhea" id="RHEA:38443"/>
        <dbReference type="ChEBI" id="CHEBI:17135"/>
        <dbReference type="ChEBI" id="CHEBI:57287"/>
        <dbReference type="ChEBI" id="CHEBI:77636"/>
        <dbReference type="ChEBI" id="CHEBI:235323"/>
        <dbReference type="EC" id="2.3.1.75"/>
    </reaction>
</comment>
<feature type="domain" description="O-acyltransferase WSD1 C-terminal" evidence="13">
    <location>
        <begin position="354"/>
        <end position="497"/>
    </location>
</feature>
<evidence type="ECO:0000256" key="10">
    <source>
        <dbReference type="ARBA" id="ARBA00048109"/>
    </source>
</evidence>
<sequence length="508" mass="57435">MTSLEGFKSGNKALKPIVTTKTSKVEESTSKEEEEEEPLSPASRLFHEPSYNCYIIVTMRFKEKIDVDVFKSGIEKSLATHPRFSSLHVMDTTKHGEMKLVQTVVDIENHFYVPHLDPNMNTPDQFVEDYISNLSKTTINMSKPLWELHILNIKTMESEAVVVFRIHHSLGDGPSVISLLLSCCRKISNPEAVPTVATRKRLVSMTMINSNIFLWWFLKIYAIFRLVWNTIVDISICTAVSVYLKDVHTPLKGPPGVEFRPRRFVHRTVSMDDIKLVKSATNSTINDVVVGVATAGLSRYLNRIYGKNTIEEEKNNLPKNIWITASIPVNLRGSAEIQDLTEMMENRIQKIKLSNKIGSILFPFAIALRHNPLDYIWDAKATIDRKKQSLGAKYLFFFSNLIAKIFGYKVATALFNRGLLHISAIFSNIAGPLEEISMFGNPVESIGVSVYGLAEAFTLHFHSYAKKMTMVLSVDEDTIPDPHHLCDDLEESLRLIKDAAIASRIMRN</sequence>
<protein>
    <recommendedName>
        <fullName evidence="16">Diacylglycerol O-acyltransferase</fullName>
    </recommendedName>
</protein>
<dbReference type="UniPathway" id="UPA00282"/>
<dbReference type="PANTHER" id="PTHR31650">
    <property type="entry name" value="O-ACYLTRANSFERASE (WSD1-LIKE) FAMILY PROTEIN"/>
    <property type="match status" value="1"/>
</dbReference>
<dbReference type="InterPro" id="IPR023213">
    <property type="entry name" value="CAT-like_dom_sf"/>
</dbReference>
<keyword evidence="15" id="KW-1185">Reference proteome</keyword>
<proteinExistence type="inferred from homology"/>
<organism evidence="14 15">
    <name type="scientific">Kingdonia uniflora</name>
    <dbReference type="NCBI Taxonomy" id="39325"/>
    <lineage>
        <taxon>Eukaryota</taxon>
        <taxon>Viridiplantae</taxon>
        <taxon>Streptophyta</taxon>
        <taxon>Embryophyta</taxon>
        <taxon>Tracheophyta</taxon>
        <taxon>Spermatophyta</taxon>
        <taxon>Magnoliopsida</taxon>
        <taxon>Ranunculales</taxon>
        <taxon>Circaeasteraceae</taxon>
        <taxon>Kingdonia</taxon>
    </lineage>
</organism>
<dbReference type="Pfam" id="PF06974">
    <property type="entry name" value="WS_DGAT_C"/>
    <property type="match status" value="1"/>
</dbReference>
<dbReference type="SUPFAM" id="SSF52777">
    <property type="entry name" value="CoA-dependent acyltransferases"/>
    <property type="match status" value="1"/>
</dbReference>
<evidence type="ECO:0000256" key="7">
    <source>
        <dbReference type="ARBA" id="ARBA00023315"/>
    </source>
</evidence>
<dbReference type="GO" id="GO:0047196">
    <property type="term" value="F:long-chain-alcohol O-fatty-acyltransferase activity"/>
    <property type="evidence" value="ECO:0007669"/>
    <property type="project" value="UniProtKB-EC"/>
</dbReference>
<evidence type="ECO:0000259" key="13">
    <source>
        <dbReference type="Pfam" id="PF06974"/>
    </source>
</evidence>
<dbReference type="PANTHER" id="PTHR31650:SF1">
    <property type="entry name" value="WAX ESTER SYNTHASE_DIACYLGLYCEROL ACYLTRANSFERASE 4-RELATED"/>
    <property type="match status" value="1"/>
</dbReference>
<evidence type="ECO:0000256" key="8">
    <source>
        <dbReference type="ARBA" id="ARBA00024360"/>
    </source>
</evidence>
<keyword evidence="6" id="KW-0256">Endoplasmic reticulum</keyword>
<dbReference type="InterPro" id="IPR004255">
    <property type="entry name" value="O-acyltransferase_WSD1_N"/>
</dbReference>
<feature type="region of interest" description="Disordered" evidence="11">
    <location>
        <begin position="18"/>
        <end position="43"/>
    </location>
</feature>
<evidence type="ECO:0000313" key="15">
    <source>
        <dbReference type="Proteomes" id="UP000541444"/>
    </source>
</evidence>
<evidence type="ECO:0000256" key="6">
    <source>
        <dbReference type="ARBA" id="ARBA00022824"/>
    </source>
</evidence>
<evidence type="ECO:0008006" key="16">
    <source>
        <dbReference type="Google" id="ProtNLM"/>
    </source>
</evidence>
<dbReference type="Pfam" id="PF03007">
    <property type="entry name" value="WS_DGAT_cat"/>
    <property type="match status" value="1"/>
</dbReference>
<dbReference type="Proteomes" id="UP000541444">
    <property type="component" value="Unassembled WGS sequence"/>
</dbReference>
<dbReference type="GO" id="GO:0005789">
    <property type="term" value="C:endoplasmic reticulum membrane"/>
    <property type="evidence" value="ECO:0007669"/>
    <property type="project" value="UniProtKB-SubCell"/>
</dbReference>
<evidence type="ECO:0000259" key="12">
    <source>
        <dbReference type="Pfam" id="PF03007"/>
    </source>
</evidence>
<evidence type="ECO:0000256" key="1">
    <source>
        <dbReference type="ARBA" id="ARBA00004162"/>
    </source>
</evidence>
<evidence type="ECO:0000313" key="14">
    <source>
        <dbReference type="EMBL" id="KAF6173054.1"/>
    </source>
</evidence>
<comment type="caution">
    <text evidence="14">The sequence shown here is derived from an EMBL/GenBank/DDBJ whole genome shotgun (WGS) entry which is preliminary data.</text>
</comment>
<keyword evidence="5" id="KW-0808">Transferase</keyword>
<keyword evidence="7" id="KW-0012">Acyltransferase</keyword>
<gene>
    <name evidence="14" type="ORF">GIB67_006430</name>
</gene>
<dbReference type="GO" id="GO:0005886">
    <property type="term" value="C:plasma membrane"/>
    <property type="evidence" value="ECO:0007669"/>
    <property type="project" value="UniProtKB-SubCell"/>
</dbReference>